<feature type="repeat" description="ANK" evidence="7">
    <location>
        <begin position="276"/>
        <end position="308"/>
    </location>
</feature>
<keyword evidence="3" id="KW-0677">Repeat</keyword>
<gene>
    <name evidence="10" type="ORF">U9M48_010491</name>
</gene>
<evidence type="ECO:0000256" key="2">
    <source>
        <dbReference type="ARBA" id="ARBA00022692"/>
    </source>
</evidence>
<sequence length="579" mass="63974">MCHQSVLLAGKFKAQEIVALQGMDSEKGMDPALYKAATQGKVASLRQLVDPEDPSLLSSTTPQLNNAVHLAALHGHAEFAGEALDRMEELLVARNDDGDTPLHLAAKAGKLEVAELLISRAKARPEDEKSPLIMTNKAGNTALHEAVRSRRSAVAVALLDADPTRGHDLNEQMESPLHMAAREGLVQVVQKIVDFPWVGQEFLPSVSLSGSALHQAVLGTHHRIVEILLEKRPELIDLTDSDGNNALHYAAQKDHQKAVELLLKKRTELAYKRNLKSLSPLHVAAHYGSTDAIKALLRHCPDVAEMVDSYGRNAFHASVVSGKANALRSLLRRVRPEELLNRVDVNGDTPLHLAAKMSRVHSALLLLSDRRVDPCVRDHEGHTARSLVEMKLHSGEMDAYEMYLWKQLKHQESKRCRKQQLPQLATYPSRRGSNDKYFERIVETYILVATLIATVTFAATFTMPGGYDQSKGIAIHGHVTAFKIFVISNTVAMCSSIVVVFCFIWAWQDPVRFKVDQLLWGHRLTVIACLGMLVSLMTAVYITVAPTSRWPAYVVIAIGMSTPAVVFLMLGKEVIFVPL</sequence>
<dbReference type="PROSITE" id="PS50297">
    <property type="entry name" value="ANK_REP_REGION"/>
    <property type="match status" value="4"/>
</dbReference>
<evidence type="ECO:0000313" key="10">
    <source>
        <dbReference type="EMBL" id="WVZ60476.1"/>
    </source>
</evidence>
<feature type="transmembrane region" description="Helical" evidence="8">
    <location>
        <begin position="520"/>
        <end position="543"/>
    </location>
</feature>
<dbReference type="PROSITE" id="PS50088">
    <property type="entry name" value="ANK_REPEAT"/>
    <property type="match status" value="4"/>
</dbReference>
<evidence type="ECO:0000313" key="11">
    <source>
        <dbReference type="Proteomes" id="UP001341281"/>
    </source>
</evidence>
<dbReference type="Gene3D" id="1.25.40.20">
    <property type="entry name" value="Ankyrin repeat-containing domain"/>
    <property type="match status" value="3"/>
</dbReference>
<dbReference type="InterPro" id="IPR026961">
    <property type="entry name" value="PGG_dom"/>
</dbReference>
<evidence type="ECO:0000256" key="5">
    <source>
        <dbReference type="ARBA" id="ARBA00023043"/>
    </source>
</evidence>
<dbReference type="AlphaFoldDB" id="A0AAQ3WGD0"/>
<keyword evidence="2 8" id="KW-0812">Transmembrane</keyword>
<evidence type="ECO:0000259" key="9">
    <source>
        <dbReference type="Pfam" id="PF13962"/>
    </source>
</evidence>
<dbReference type="Pfam" id="PF00023">
    <property type="entry name" value="Ank"/>
    <property type="match status" value="1"/>
</dbReference>
<evidence type="ECO:0000256" key="7">
    <source>
        <dbReference type="PROSITE-ProRule" id="PRU00023"/>
    </source>
</evidence>
<keyword evidence="4 8" id="KW-1133">Transmembrane helix</keyword>
<evidence type="ECO:0000256" key="6">
    <source>
        <dbReference type="ARBA" id="ARBA00023136"/>
    </source>
</evidence>
<keyword evidence="6 8" id="KW-0472">Membrane</keyword>
<feature type="repeat" description="ANK" evidence="7">
    <location>
        <begin position="346"/>
        <end position="379"/>
    </location>
</feature>
<evidence type="ECO:0000256" key="1">
    <source>
        <dbReference type="ARBA" id="ARBA00004141"/>
    </source>
</evidence>
<dbReference type="Pfam" id="PF13962">
    <property type="entry name" value="PGG"/>
    <property type="match status" value="1"/>
</dbReference>
<evidence type="ECO:0000256" key="8">
    <source>
        <dbReference type="SAM" id="Phobius"/>
    </source>
</evidence>
<feature type="transmembrane region" description="Helical" evidence="8">
    <location>
        <begin position="550"/>
        <end position="570"/>
    </location>
</feature>
<name>A0AAQ3WGD0_PASNO</name>
<dbReference type="Pfam" id="PF12796">
    <property type="entry name" value="Ank_2"/>
    <property type="match status" value="3"/>
</dbReference>
<organism evidence="10 11">
    <name type="scientific">Paspalum notatum var. saurae</name>
    <dbReference type="NCBI Taxonomy" id="547442"/>
    <lineage>
        <taxon>Eukaryota</taxon>
        <taxon>Viridiplantae</taxon>
        <taxon>Streptophyta</taxon>
        <taxon>Embryophyta</taxon>
        <taxon>Tracheophyta</taxon>
        <taxon>Spermatophyta</taxon>
        <taxon>Magnoliopsida</taxon>
        <taxon>Liliopsida</taxon>
        <taxon>Poales</taxon>
        <taxon>Poaceae</taxon>
        <taxon>PACMAD clade</taxon>
        <taxon>Panicoideae</taxon>
        <taxon>Andropogonodae</taxon>
        <taxon>Paspaleae</taxon>
        <taxon>Paspalinae</taxon>
        <taxon>Paspalum</taxon>
    </lineage>
</organism>
<dbReference type="GO" id="GO:0005886">
    <property type="term" value="C:plasma membrane"/>
    <property type="evidence" value="ECO:0007669"/>
    <property type="project" value="TreeGrafter"/>
</dbReference>
<evidence type="ECO:0000256" key="3">
    <source>
        <dbReference type="ARBA" id="ARBA00022737"/>
    </source>
</evidence>
<evidence type="ECO:0000256" key="4">
    <source>
        <dbReference type="ARBA" id="ARBA00022989"/>
    </source>
</evidence>
<feature type="transmembrane region" description="Helical" evidence="8">
    <location>
        <begin position="444"/>
        <end position="463"/>
    </location>
</feature>
<dbReference type="InterPro" id="IPR002110">
    <property type="entry name" value="Ankyrin_rpt"/>
</dbReference>
<dbReference type="InterPro" id="IPR036770">
    <property type="entry name" value="Ankyrin_rpt-contain_sf"/>
</dbReference>
<dbReference type="PANTHER" id="PTHR24186:SF50">
    <property type="entry name" value="ANKYRIN REPEAT-CONTAINING PROTEIN ITN1-LIKE ISOFORM X1"/>
    <property type="match status" value="1"/>
</dbReference>
<keyword evidence="11" id="KW-1185">Reference proteome</keyword>
<proteinExistence type="predicted"/>
<accession>A0AAQ3WGD0</accession>
<dbReference type="SUPFAM" id="SSF48403">
    <property type="entry name" value="Ankyrin repeat"/>
    <property type="match status" value="1"/>
</dbReference>
<feature type="repeat" description="ANK" evidence="7">
    <location>
        <begin position="97"/>
        <end position="120"/>
    </location>
</feature>
<keyword evidence="5 7" id="KW-0040">ANK repeat</keyword>
<dbReference type="Proteomes" id="UP001341281">
    <property type="component" value="Chromosome 02"/>
</dbReference>
<dbReference type="SMART" id="SM00248">
    <property type="entry name" value="ANK"/>
    <property type="match status" value="9"/>
</dbReference>
<feature type="repeat" description="ANK" evidence="7">
    <location>
        <begin position="242"/>
        <end position="274"/>
    </location>
</feature>
<feature type="domain" description="PGG" evidence="9">
    <location>
        <begin position="437"/>
        <end position="542"/>
    </location>
</feature>
<protein>
    <recommendedName>
        <fullName evidence="9">PGG domain-containing protein</fullName>
    </recommendedName>
</protein>
<dbReference type="PANTHER" id="PTHR24186">
    <property type="entry name" value="PROTEIN PHOSPHATASE 1 REGULATORY SUBUNIT"/>
    <property type="match status" value="1"/>
</dbReference>
<comment type="subcellular location">
    <subcellularLocation>
        <location evidence="1">Membrane</location>
        <topology evidence="1">Multi-pass membrane protein</topology>
    </subcellularLocation>
</comment>
<reference evidence="10 11" key="1">
    <citation type="submission" date="2024-02" db="EMBL/GenBank/DDBJ databases">
        <title>High-quality chromosome-scale genome assembly of Pensacola bahiagrass (Paspalum notatum Flugge var. saurae).</title>
        <authorList>
            <person name="Vega J.M."/>
            <person name="Podio M."/>
            <person name="Orjuela J."/>
            <person name="Siena L.A."/>
            <person name="Pessino S.C."/>
            <person name="Combes M.C."/>
            <person name="Mariac C."/>
            <person name="Albertini E."/>
            <person name="Pupilli F."/>
            <person name="Ortiz J.P.A."/>
            <person name="Leblanc O."/>
        </authorList>
    </citation>
    <scope>NUCLEOTIDE SEQUENCE [LARGE SCALE GENOMIC DNA]</scope>
    <source>
        <strain evidence="10">R1</strain>
        <tissue evidence="10">Leaf</tissue>
    </source>
</reference>
<feature type="transmembrane region" description="Helical" evidence="8">
    <location>
        <begin position="484"/>
        <end position="508"/>
    </location>
</feature>
<dbReference type="EMBL" id="CP144746">
    <property type="protein sequence ID" value="WVZ60476.1"/>
    <property type="molecule type" value="Genomic_DNA"/>
</dbReference>